<dbReference type="PANTHER" id="PTHR42776:SF27">
    <property type="entry name" value="DIPEPTIDYL PEPTIDASE FAMILY MEMBER 6"/>
    <property type="match status" value="1"/>
</dbReference>
<dbReference type="InterPro" id="IPR001375">
    <property type="entry name" value="Peptidase_S9_cat"/>
</dbReference>
<name>A0ABP4YB27_9MICO</name>
<sequence length="661" mass="70228">MISATSPGAASAAIASLRFVHSADLSPDGGQVVWCRSRLEGDEEVIDLLLTQVDPTGSEVLVSTGRSTDPEFSPDGRSVAFLHGDAETAHVAVIDLETRNLAMLTSMPQGVAGRPRWSPDGRKIAFTVGPESVDRSVPYRVTRALGWLDGVGLVEDAINDIHVLDVATHEITRLTHDDSLLGTPEWHPDSASLSYIAESGADDWQHHGRVRTVDLSGSGREIARLDEVFSIAVAGEGAGGRGRIVATTAGPSLLGDDLRGRLFTIGDDGAVTIRSGDLDINGDVIADLPIPFTDQKSLILVHRGDALVRVQVGDRLEIHRIALGGGTSTSLEVGGPGSVYPIAVRGDRLLYARGDLLKAPDFWVRDMVSGADTRITYTADDNAARLTSLRVERLTARSPGGPEVQAVFVSPIDAASPLPTVLLIHGGPESAFGEALFLDAQLLCEAGFGVLMANPRGSRGYGDEFLASIRGDWGGIDAADLLAAVDEAVDRGLADPDRLGVSGLSYGGYMTTWLIGQTDRFRAAVAENPVTNLVSIYGTSDIGLTFAPQLTGGPISTAFDQYVASSPVTNAEQVTTPTLLIVSDEDHRCPPEQSFQFYSRLRSTGCTAELLILPGASHAGAVNESPVVRRAQNDALVEWMTRHLLAETRRLRGEDAAEARR</sequence>
<evidence type="ECO:0000256" key="2">
    <source>
        <dbReference type="ARBA" id="ARBA00022825"/>
    </source>
</evidence>
<comment type="caution">
    <text evidence="4">The sequence shown here is derived from an EMBL/GenBank/DDBJ whole genome shotgun (WGS) entry which is preliminary data.</text>
</comment>
<evidence type="ECO:0000313" key="4">
    <source>
        <dbReference type="EMBL" id="GAA1809429.1"/>
    </source>
</evidence>
<evidence type="ECO:0000256" key="1">
    <source>
        <dbReference type="ARBA" id="ARBA00022801"/>
    </source>
</evidence>
<keyword evidence="2" id="KW-0645">Protease</keyword>
<protein>
    <submittedName>
        <fullName evidence="4">S9 family peptidase</fullName>
    </submittedName>
</protein>
<keyword evidence="1" id="KW-0378">Hydrolase</keyword>
<dbReference type="Gene3D" id="2.120.10.30">
    <property type="entry name" value="TolB, C-terminal domain"/>
    <property type="match status" value="2"/>
</dbReference>
<dbReference type="SUPFAM" id="SSF53474">
    <property type="entry name" value="alpha/beta-Hydrolases"/>
    <property type="match status" value="1"/>
</dbReference>
<keyword evidence="2" id="KW-0720">Serine protease</keyword>
<proteinExistence type="predicted"/>
<keyword evidence="5" id="KW-1185">Reference proteome</keyword>
<dbReference type="Gene3D" id="3.40.50.1820">
    <property type="entry name" value="alpha/beta hydrolase"/>
    <property type="match status" value="1"/>
</dbReference>
<dbReference type="Pfam" id="PF00326">
    <property type="entry name" value="Peptidase_S9"/>
    <property type="match status" value="1"/>
</dbReference>
<evidence type="ECO:0000259" key="3">
    <source>
        <dbReference type="Pfam" id="PF00326"/>
    </source>
</evidence>
<dbReference type="Pfam" id="PF07676">
    <property type="entry name" value="PD40"/>
    <property type="match status" value="2"/>
</dbReference>
<dbReference type="RefSeq" id="WP_344295456.1">
    <property type="nucleotide sequence ID" value="NZ_BAAANJ010000005.1"/>
</dbReference>
<dbReference type="InterPro" id="IPR029058">
    <property type="entry name" value="AB_hydrolase_fold"/>
</dbReference>
<dbReference type="Proteomes" id="UP001500002">
    <property type="component" value="Unassembled WGS sequence"/>
</dbReference>
<dbReference type="InterPro" id="IPR011659">
    <property type="entry name" value="WD40"/>
</dbReference>
<dbReference type="SUPFAM" id="SSF82171">
    <property type="entry name" value="DPP6 N-terminal domain-like"/>
    <property type="match status" value="1"/>
</dbReference>
<reference evidence="5" key="1">
    <citation type="journal article" date="2019" name="Int. J. Syst. Evol. Microbiol.">
        <title>The Global Catalogue of Microorganisms (GCM) 10K type strain sequencing project: providing services to taxonomists for standard genome sequencing and annotation.</title>
        <authorList>
            <consortium name="The Broad Institute Genomics Platform"/>
            <consortium name="The Broad Institute Genome Sequencing Center for Infectious Disease"/>
            <person name="Wu L."/>
            <person name="Ma J."/>
        </authorList>
    </citation>
    <scope>NUCLEOTIDE SEQUENCE [LARGE SCALE GENOMIC DNA]</scope>
    <source>
        <strain evidence="5">JCM 14322</strain>
    </source>
</reference>
<dbReference type="EMBL" id="BAAANJ010000005">
    <property type="protein sequence ID" value="GAA1809429.1"/>
    <property type="molecule type" value="Genomic_DNA"/>
</dbReference>
<evidence type="ECO:0000313" key="5">
    <source>
        <dbReference type="Proteomes" id="UP001500002"/>
    </source>
</evidence>
<organism evidence="4 5">
    <name type="scientific">Agromyces neolithicus</name>
    <dbReference type="NCBI Taxonomy" id="269420"/>
    <lineage>
        <taxon>Bacteria</taxon>
        <taxon>Bacillati</taxon>
        <taxon>Actinomycetota</taxon>
        <taxon>Actinomycetes</taxon>
        <taxon>Micrococcales</taxon>
        <taxon>Microbacteriaceae</taxon>
        <taxon>Agromyces</taxon>
    </lineage>
</organism>
<dbReference type="InterPro" id="IPR011042">
    <property type="entry name" value="6-blade_b-propeller_TolB-like"/>
</dbReference>
<dbReference type="PANTHER" id="PTHR42776">
    <property type="entry name" value="SERINE PEPTIDASE S9 FAMILY MEMBER"/>
    <property type="match status" value="1"/>
</dbReference>
<accession>A0ABP4YB27</accession>
<gene>
    <name evidence="4" type="ORF">GCM10009749_17400</name>
</gene>
<feature type="domain" description="Peptidase S9 prolyl oligopeptidase catalytic" evidence="3">
    <location>
        <begin position="439"/>
        <end position="644"/>
    </location>
</feature>